<dbReference type="OrthoDB" id="10521530at2759"/>
<dbReference type="InterPro" id="IPR016024">
    <property type="entry name" value="ARM-type_fold"/>
</dbReference>
<protein>
    <submittedName>
        <fullName evidence="1">Uncharacterized protein</fullName>
    </submittedName>
</protein>
<proteinExistence type="predicted"/>
<reference evidence="1" key="1">
    <citation type="submission" date="2016-10" db="EMBL/GenBank/DDBJ databases">
        <authorList>
            <person name="Benchimol M."/>
            <person name="Almeida L.G."/>
            <person name="Vasconcelos A.T."/>
            <person name="Perreira-Neves A."/>
            <person name="Rosa I.A."/>
            <person name="Tasca T."/>
            <person name="Bogo M.R."/>
            <person name="de Souza W."/>
        </authorList>
    </citation>
    <scope>NUCLEOTIDE SEQUENCE [LARGE SCALE GENOMIC DNA]</scope>
    <source>
        <strain evidence="1">K</strain>
    </source>
</reference>
<keyword evidence="2" id="KW-1185">Reference proteome</keyword>
<sequence>MIYIFHLMINFDPVFVDLYNAQAGFTQLSPHEMLVLMAKFRHSLSFKWIQSIPENTQEVLKVVIITLLHLTEERNTGIRLAAYSTIGTLILTVAPYSPSTFINAFGDAITSLPVSPKISIAIINTFMCLMKFVSPVRIQSFVENMPILHHFGADISDFIQYLPKTMPMMKKLPPEFQQSILKSLVTACGREPNGHFAASISGLIHHNRELLIPDLQKYLIRNKFSIAAIWIGPILFSDKKNYEIMDDEGKEFFLSNSFAQLKENPLNLSLFEYSCRIIAFAMRYSKSKDELIALKDRFKGNLLDNYQLQYRTALMAIPCDNINLLIDNPEEPESVRAVRLSAISNYFFDHIETVDADQIAKIMYDLHNTHNDLYSSLIDNFSKCINLMFTKCKEQHHIDLLKFIFSKKNSNWVQDVKVVQLIRNINVDLCRRNIPEYPKIVINLLLEHTISPTDTLFEEAVEALKKFASYETIVEILVGVKDSDWISENIVYKRFYLLHQLARLFKVHYFSYFVGIAYECLFFCDSLKTHSVIFAFLSHTKVTYLPDNVKQFSFNFIEKYYYMYSHCPIDDKSDVETLSTDFMDYDADIVTNPLIDHKNALSHLKNCYAFLCSLPQNLLNDKERLYRYSIAFVTIFDKYALEMAAKLAVGHKKSEEFVWNLSIDTFKTTSDDDVAASCCNIFVNDQRILPPFIETMLEQFIGEKCTANPELLFLCLLNVDQANHEKVVAAVPTVLSWLSVQNGIVLLFKLIQIVGRDIIPSIRDEYGLALLQYANEFQGKYAESVRNYLKLTDFADVPLEEPTLNENLLVFMENEPMIRLKNPDKIDLNHWMFIFDHVYLFDLSDLSDYIDTHRSVFAKVKAESLAKSYVRNFSLKKVTNVSKFPSTSPLLSLNTFIEEPALIKSFAIFRNQSISQTLFNDMVKCTVESQNVSTLTELLRFAILTNQKVQITIEDDIFFHDELIRFTALLNPSIVMKKLNIKKDPSLIVDQSLNEHVRLAFISRDPDYYIQYLTNYPKFKKKHFLIMIKMLMTVHFSIEKLSDLIVKYISVYKSMESDHKKQVFVRFLSASLHCLKRKKQTTEYKSFINFLSFHFSNIATDSDSALLQEFSYLFAHLSIYSTESAFFIDFLNTILSIASAPPMYMISTTYMISKKAIPVTSIDDSMFQLIMEYELPSFTSSVMKSLTYIGVGKDIHLDISGKFEIFNFKYNFKTVHYTCQFVKFYEDLIGRFVEIFLSNSSLACFNDCLGLASKSPEVIDRIFNADYCSIEVIMTLSEVLNRKSSLYFEKNINFFLKFPRIETWELVEKVSKVKPSITLKLLFIRLPTIIDQFIVLYCNLRRYYIRADKQTKIEIQELIENSADLFSIQSRFFALMMIWEQDLRTTNLGFIVAANESNQFHSIATEFDMRCSKS</sequence>
<gene>
    <name evidence="1" type="ORF">TRFO_12125</name>
</gene>
<accession>A0A1J4J6Y4</accession>
<dbReference type="GeneID" id="94831149"/>
<name>A0A1J4J6Y4_9EUKA</name>
<dbReference type="RefSeq" id="XP_068346085.1">
    <property type="nucleotide sequence ID" value="XM_068496445.1"/>
</dbReference>
<dbReference type="VEuPathDB" id="TrichDB:TRFO_12125"/>
<organism evidence="1 2">
    <name type="scientific">Tritrichomonas foetus</name>
    <dbReference type="NCBI Taxonomy" id="1144522"/>
    <lineage>
        <taxon>Eukaryota</taxon>
        <taxon>Metamonada</taxon>
        <taxon>Parabasalia</taxon>
        <taxon>Tritrichomonadida</taxon>
        <taxon>Tritrichomonadidae</taxon>
        <taxon>Tritrichomonas</taxon>
    </lineage>
</organism>
<dbReference type="SUPFAM" id="SSF48371">
    <property type="entry name" value="ARM repeat"/>
    <property type="match status" value="1"/>
</dbReference>
<dbReference type="EMBL" id="MLAK01001448">
    <property type="protein sequence ID" value="OHS92948.1"/>
    <property type="molecule type" value="Genomic_DNA"/>
</dbReference>
<dbReference type="Proteomes" id="UP000179807">
    <property type="component" value="Unassembled WGS sequence"/>
</dbReference>
<evidence type="ECO:0000313" key="1">
    <source>
        <dbReference type="EMBL" id="OHS92948.1"/>
    </source>
</evidence>
<evidence type="ECO:0000313" key="2">
    <source>
        <dbReference type="Proteomes" id="UP000179807"/>
    </source>
</evidence>
<comment type="caution">
    <text evidence="1">The sequence shown here is derived from an EMBL/GenBank/DDBJ whole genome shotgun (WGS) entry which is preliminary data.</text>
</comment>